<dbReference type="EMBL" id="KI913202">
    <property type="protein sequence ID" value="ETV67116.1"/>
    <property type="molecule type" value="Genomic_DNA"/>
</dbReference>
<sequence>MQRDPLNVTFAEYFRCRITTKLIVARDTTIDVVSVLVVNTVSTTIADYHADASNTKKLWDPEGPANTTQNKYVKLTLLSYNNVVRRVWDNASKARNA</sequence>
<dbReference type="GeneID" id="20818653"/>
<organism evidence="1">
    <name type="scientific">Aphanomyces astaci</name>
    <name type="common">Crayfish plague agent</name>
    <dbReference type="NCBI Taxonomy" id="112090"/>
    <lineage>
        <taxon>Eukaryota</taxon>
        <taxon>Sar</taxon>
        <taxon>Stramenopiles</taxon>
        <taxon>Oomycota</taxon>
        <taxon>Saprolegniomycetes</taxon>
        <taxon>Saprolegniales</taxon>
        <taxon>Verrucalvaceae</taxon>
        <taxon>Aphanomyces</taxon>
    </lineage>
</organism>
<dbReference type="RefSeq" id="XP_009843485.1">
    <property type="nucleotide sequence ID" value="XM_009845183.1"/>
</dbReference>
<reference evidence="1" key="1">
    <citation type="submission" date="2013-12" db="EMBL/GenBank/DDBJ databases">
        <title>The Genome Sequence of Aphanomyces astaci APO3.</title>
        <authorList>
            <consortium name="The Broad Institute Genomics Platform"/>
            <person name="Russ C."/>
            <person name="Tyler B."/>
            <person name="van West P."/>
            <person name="Dieguez-Uribeondo J."/>
            <person name="Young S.K."/>
            <person name="Zeng Q."/>
            <person name="Gargeya S."/>
            <person name="Fitzgerald M."/>
            <person name="Abouelleil A."/>
            <person name="Alvarado L."/>
            <person name="Chapman S.B."/>
            <person name="Gainer-Dewar J."/>
            <person name="Goldberg J."/>
            <person name="Griggs A."/>
            <person name="Gujja S."/>
            <person name="Hansen M."/>
            <person name="Howarth C."/>
            <person name="Imamovic A."/>
            <person name="Ireland A."/>
            <person name="Larimer J."/>
            <person name="McCowan C."/>
            <person name="Murphy C."/>
            <person name="Pearson M."/>
            <person name="Poon T.W."/>
            <person name="Priest M."/>
            <person name="Roberts A."/>
            <person name="Saif S."/>
            <person name="Shea T."/>
            <person name="Sykes S."/>
            <person name="Wortman J."/>
            <person name="Nusbaum C."/>
            <person name="Birren B."/>
        </authorList>
    </citation>
    <scope>NUCLEOTIDE SEQUENCE [LARGE SCALE GENOMIC DNA]</scope>
    <source>
        <strain evidence="1">APO3</strain>
    </source>
</reference>
<evidence type="ECO:0000313" key="1">
    <source>
        <dbReference type="EMBL" id="ETV67116.1"/>
    </source>
</evidence>
<dbReference type="VEuPathDB" id="FungiDB:H257_16657"/>
<accession>W4FJU7</accession>
<dbReference type="AlphaFoldDB" id="W4FJU7"/>
<name>W4FJU7_APHAT</name>
<gene>
    <name evidence="1" type="ORF">H257_16657</name>
</gene>
<protein>
    <submittedName>
        <fullName evidence="1">Uncharacterized protein</fullName>
    </submittedName>
</protein>
<proteinExistence type="predicted"/>